<accession>A0A165KQA1</accession>
<sequence length="441" mass="47716">MSTSPGLAARSTADATSRAGPALSGTLTTLRVTQQAVQSVPIAREIIGAAAQIVEFADRLDKNNEKLRTLADRAAALARDVDEVVTTRGGVEGAIARRLEVLTKAFKNVETFMSQEINTAKSLRRLLRRLFVHPTTVDLLFRDLETAVQSFLLTAALDSRLYIEETAPHDGQLLDCHLKKLDAITTRQTEQGTIVYAKARVDGVQELMVVKIHANRTGEDDGADVLASISNLTTSHPNLVQLYARSAKTAATRFTVLRSGVHSAAEYLTCGYADEFYLVMLVELIMVYLQSASAHLEELGLTWLPESLDALVVDDYGQPTVGAFDDITSIDSLPQRKRVLALLSTFSAGRDKNPRGATEERMMAKYTLPLSASTSATRSGAADAKSPMAYNTVVQKDFLVDLSDELATSVQLILEDVPLEGGDGSTQYGLFSGVVALPLPE</sequence>
<name>A0A165KQA1_EXIGL</name>
<evidence type="ECO:0000256" key="1">
    <source>
        <dbReference type="SAM" id="MobiDB-lite"/>
    </source>
</evidence>
<keyword evidence="3" id="KW-1185">Reference proteome</keyword>
<gene>
    <name evidence="2" type="ORF">EXIGLDRAFT_815690</name>
</gene>
<dbReference type="OrthoDB" id="3319207at2759"/>
<evidence type="ECO:0000313" key="2">
    <source>
        <dbReference type="EMBL" id="KZV96685.1"/>
    </source>
</evidence>
<dbReference type="EMBL" id="KV425939">
    <property type="protein sequence ID" value="KZV96685.1"/>
    <property type="molecule type" value="Genomic_DNA"/>
</dbReference>
<reference evidence="2 3" key="1">
    <citation type="journal article" date="2016" name="Mol. Biol. Evol.">
        <title>Comparative Genomics of Early-Diverging Mushroom-Forming Fungi Provides Insights into the Origins of Lignocellulose Decay Capabilities.</title>
        <authorList>
            <person name="Nagy L.G."/>
            <person name="Riley R."/>
            <person name="Tritt A."/>
            <person name="Adam C."/>
            <person name="Daum C."/>
            <person name="Floudas D."/>
            <person name="Sun H."/>
            <person name="Yadav J.S."/>
            <person name="Pangilinan J."/>
            <person name="Larsson K.H."/>
            <person name="Matsuura K."/>
            <person name="Barry K."/>
            <person name="Labutti K."/>
            <person name="Kuo R."/>
            <person name="Ohm R.A."/>
            <person name="Bhattacharya S.S."/>
            <person name="Shirouzu T."/>
            <person name="Yoshinaga Y."/>
            <person name="Martin F.M."/>
            <person name="Grigoriev I.V."/>
            <person name="Hibbett D.S."/>
        </authorList>
    </citation>
    <scope>NUCLEOTIDE SEQUENCE [LARGE SCALE GENOMIC DNA]</scope>
    <source>
        <strain evidence="2 3">HHB12029</strain>
    </source>
</reference>
<protein>
    <recommendedName>
        <fullName evidence="4">Protein kinase domain-containing protein</fullName>
    </recommendedName>
</protein>
<evidence type="ECO:0008006" key="4">
    <source>
        <dbReference type="Google" id="ProtNLM"/>
    </source>
</evidence>
<dbReference type="AlphaFoldDB" id="A0A165KQA1"/>
<feature type="compositionally biased region" description="Low complexity" evidence="1">
    <location>
        <begin position="8"/>
        <end position="19"/>
    </location>
</feature>
<dbReference type="InParanoid" id="A0A165KQA1"/>
<proteinExistence type="predicted"/>
<dbReference type="Proteomes" id="UP000077266">
    <property type="component" value="Unassembled WGS sequence"/>
</dbReference>
<organism evidence="2 3">
    <name type="scientific">Exidia glandulosa HHB12029</name>
    <dbReference type="NCBI Taxonomy" id="1314781"/>
    <lineage>
        <taxon>Eukaryota</taxon>
        <taxon>Fungi</taxon>
        <taxon>Dikarya</taxon>
        <taxon>Basidiomycota</taxon>
        <taxon>Agaricomycotina</taxon>
        <taxon>Agaricomycetes</taxon>
        <taxon>Auriculariales</taxon>
        <taxon>Exidiaceae</taxon>
        <taxon>Exidia</taxon>
    </lineage>
</organism>
<feature type="region of interest" description="Disordered" evidence="1">
    <location>
        <begin position="1"/>
        <end position="20"/>
    </location>
</feature>
<evidence type="ECO:0000313" key="3">
    <source>
        <dbReference type="Proteomes" id="UP000077266"/>
    </source>
</evidence>